<organism evidence="1 2">
    <name type="scientific">Thiocapsa roseopersicina</name>
    <dbReference type="NCBI Taxonomy" id="1058"/>
    <lineage>
        <taxon>Bacteria</taxon>
        <taxon>Pseudomonadati</taxon>
        <taxon>Pseudomonadota</taxon>
        <taxon>Gammaproteobacteria</taxon>
        <taxon>Chromatiales</taxon>
        <taxon>Chromatiaceae</taxon>
        <taxon>Thiocapsa</taxon>
    </lineage>
</organism>
<dbReference type="InterPro" id="IPR013433">
    <property type="entry name" value="PHA_gran_rgn"/>
</dbReference>
<evidence type="ECO:0000313" key="1">
    <source>
        <dbReference type="EMBL" id="SDX28326.1"/>
    </source>
</evidence>
<dbReference type="OrthoDB" id="287584at2"/>
<proteinExistence type="predicted"/>
<dbReference type="AlphaFoldDB" id="A0A1H3AF71"/>
<name>A0A1H3AF71_THIRO</name>
<dbReference type="STRING" id="1058.SAMN05421783_11970"/>
<protein>
    <submittedName>
        <fullName evidence="1">Putative polyhydroxyalkanoic acid system protein</fullName>
    </submittedName>
</protein>
<accession>A0A1H3AF71</accession>
<dbReference type="Pfam" id="PF09650">
    <property type="entry name" value="PHA_gran_rgn"/>
    <property type="match status" value="1"/>
</dbReference>
<reference evidence="2" key="1">
    <citation type="submission" date="2016-10" db="EMBL/GenBank/DDBJ databases">
        <authorList>
            <person name="Varghese N."/>
            <person name="Submissions S."/>
        </authorList>
    </citation>
    <scope>NUCLEOTIDE SEQUENCE [LARGE SCALE GENOMIC DNA]</scope>
    <source>
        <strain evidence="2">DSM 217</strain>
    </source>
</reference>
<evidence type="ECO:0000313" key="2">
    <source>
        <dbReference type="Proteomes" id="UP000198816"/>
    </source>
</evidence>
<dbReference type="NCBIfam" id="TIGR02610">
    <property type="entry name" value="PHA_gran_rgn"/>
    <property type="match status" value="1"/>
</dbReference>
<gene>
    <name evidence="1" type="ORF">SAMN05421783_11970</name>
</gene>
<keyword evidence="2" id="KW-1185">Reference proteome</keyword>
<dbReference type="RefSeq" id="WP_093035416.1">
    <property type="nucleotide sequence ID" value="NZ_FNNZ01000019.1"/>
</dbReference>
<dbReference type="EMBL" id="FNNZ01000019">
    <property type="protein sequence ID" value="SDX28326.1"/>
    <property type="molecule type" value="Genomic_DNA"/>
</dbReference>
<dbReference type="Proteomes" id="UP000198816">
    <property type="component" value="Unassembled WGS sequence"/>
</dbReference>
<sequence length="96" mass="10691">MADIFIERTHTLGLDQALDQVEALAYLLVDELDARCAWDGNRLDFTRPGASGCVEVTETLLILEVSLGFLLRPFKDRIEQSITEKLDSLVPCLPSV</sequence>